<evidence type="ECO:0000313" key="2">
    <source>
        <dbReference type="Proteomes" id="UP000190696"/>
    </source>
</evidence>
<name>A0A1S9T7I1_BACMY</name>
<protein>
    <submittedName>
        <fullName evidence="1">Uncharacterized protein</fullName>
    </submittedName>
</protein>
<dbReference type="AlphaFoldDB" id="A0A1S9T7I1"/>
<dbReference type="RefSeq" id="WP_078176416.1">
    <property type="nucleotide sequence ID" value="NZ_MUAI01000013.1"/>
</dbReference>
<reference evidence="1 2" key="1">
    <citation type="submission" date="2017-01" db="EMBL/GenBank/DDBJ databases">
        <title>Bacillus cereus isolates.</title>
        <authorList>
            <person name="Beno S.M."/>
        </authorList>
    </citation>
    <scope>NUCLEOTIDE SEQUENCE [LARGE SCALE GENOMIC DNA]</scope>
    <source>
        <strain evidence="1 2">FSL W7-1108</strain>
    </source>
</reference>
<sequence length="164" mass="19017">MIRKVLEKSSDIELMNAYGYLVSELKQRGLIRTNNVVGELAESFVIRYYKEKPGLPNLQSSPIGTQNIDAISIQGKRYAIKGTTSKVTGVFYGLNDPESTTVEEKLFEYVIVVLFSENYGIEAIYELDWDNFLEIKKWHSRMRAWNLPINKDFKRRAKLIYPQI</sequence>
<proteinExistence type="predicted"/>
<comment type="caution">
    <text evidence="1">The sequence shown here is derived from an EMBL/GenBank/DDBJ whole genome shotgun (WGS) entry which is preliminary data.</text>
</comment>
<accession>A0A1S9T7I1</accession>
<evidence type="ECO:0000313" key="1">
    <source>
        <dbReference type="EMBL" id="OOR05659.1"/>
    </source>
</evidence>
<dbReference type="Proteomes" id="UP000190696">
    <property type="component" value="Unassembled WGS sequence"/>
</dbReference>
<dbReference type="EMBL" id="MUAI01000013">
    <property type="protein sequence ID" value="OOR05659.1"/>
    <property type="molecule type" value="Genomic_DNA"/>
</dbReference>
<gene>
    <name evidence="1" type="ORF">BW900_16410</name>
</gene>
<organism evidence="1 2">
    <name type="scientific">Bacillus mycoides</name>
    <dbReference type="NCBI Taxonomy" id="1405"/>
    <lineage>
        <taxon>Bacteria</taxon>
        <taxon>Bacillati</taxon>
        <taxon>Bacillota</taxon>
        <taxon>Bacilli</taxon>
        <taxon>Bacillales</taxon>
        <taxon>Bacillaceae</taxon>
        <taxon>Bacillus</taxon>
        <taxon>Bacillus cereus group</taxon>
    </lineage>
</organism>